<keyword evidence="3" id="KW-1185">Reference proteome</keyword>
<dbReference type="GO" id="GO:0009507">
    <property type="term" value="C:chloroplast"/>
    <property type="evidence" value="ECO:0007669"/>
    <property type="project" value="TreeGrafter"/>
</dbReference>
<dbReference type="EMBL" id="CP097509">
    <property type="protein sequence ID" value="URE21042.1"/>
    <property type="molecule type" value="Genomic_DNA"/>
</dbReference>
<accession>A0A9E7GZT1</accession>
<protein>
    <submittedName>
        <fullName evidence="2">Uncharacterized protein</fullName>
    </submittedName>
</protein>
<organism evidence="2 3">
    <name type="scientific">Musa troglodytarum</name>
    <name type="common">fe'i banana</name>
    <dbReference type="NCBI Taxonomy" id="320322"/>
    <lineage>
        <taxon>Eukaryota</taxon>
        <taxon>Viridiplantae</taxon>
        <taxon>Streptophyta</taxon>
        <taxon>Embryophyta</taxon>
        <taxon>Tracheophyta</taxon>
        <taxon>Spermatophyta</taxon>
        <taxon>Magnoliopsida</taxon>
        <taxon>Liliopsida</taxon>
        <taxon>Zingiberales</taxon>
        <taxon>Musaceae</taxon>
        <taxon>Musa</taxon>
    </lineage>
</organism>
<feature type="region of interest" description="Disordered" evidence="1">
    <location>
        <begin position="62"/>
        <end position="81"/>
    </location>
</feature>
<evidence type="ECO:0000313" key="2">
    <source>
        <dbReference type="EMBL" id="URE21042.1"/>
    </source>
</evidence>
<dbReference type="OrthoDB" id="421474at2759"/>
<dbReference type="AlphaFoldDB" id="A0A9E7GZT1"/>
<reference evidence="2" key="1">
    <citation type="submission" date="2022-05" db="EMBL/GenBank/DDBJ databases">
        <title>The Musa troglodytarum L. genome provides insights into the mechanism of non-climacteric behaviour and enrichment of carotenoids.</title>
        <authorList>
            <person name="Wang J."/>
        </authorList>
    </citation>
    <scope>NUCLEOTIDE SEQUENCE</scope>
    <source>
        <tissue evidence="2">Leaf</tissue>
    </source>
</reference>
<gene>
    <name evidence="2" type="ORF">MUK42_11385</name>
</gene>
<name>A0A9E7GZT1_9LILI</name>
<proteinExistence type="predicted"/>
<dbReference type="PANTHER" id="PTHR47721:SF2">
    <property type="entry name" value="OS01G0235100 PROTEIN"/>
    <property type="match status" value="1"/>
</dbReference>
<evidence type="ECO:0000256" key="1">
    <source>
        <dbReference type="SAM" id="MobiDB-lite"/>
    </source>
</evidence>
<dbReference type="PANTHER" id="PTHR47721">
    <property type="entry name" value="OS01G0235100 PROTEIN"/>
    <property type="match status" value="1"/>
</dbReference>
<dbReference type="Proteomes" id="UP001055439">
    <property type="component" value="Chromosome 7"/>
</dbReference>
<evidence type="ECO:0000313" key="3">
    <source>
        <dbReference type="Proteomes" id="UP001055439"/>
    </source>
</evidence>
<sequence length="197" mass="21177">MATILPLAPSQFLLFPRRSSLRPPHPLLAKPPHESTLRCFSSSSSFTQATFPIVTEDAAAEAEESSAAAAAAAPPVERIRPPDGESLVAGTEDPQFRGCKTCGREEVEKGCNGEGRIQGGIATVPGFGWCPIKAFRPCPGFVATGGRYRRRGQSIDEVAFGRGSRVTTKNMNKPSSRYLLCMLSHPTDVLLAYPVFL</sequence>